<gene>
    <name evidence="2" type="ORF">GCM10023314_11320</name>
</gene>
<evidence type="ECO:0000313" key="3">
    <source>
        <dbReference type="Proteomes" id="UP001501302"/>
    </source>
</evidence>
<dbReference type="InterPro" id="IPR008964">
    <property type="entry name" value="Invasin/intimin_cell_adhesion"/>
</dbReference>
<dbReference type="SUPFAM" id="SSF49373">
    <property type="entry name" value="Invasin/intimin cell-adhesion fragments"/>
    <property type="match status" value="2"/>
</dbReference>
<evidence type="ECO:0000259" key="1">
    <source>
        <dbReference type="PROSITE" id="PS51549"/>
    </source>
</evidence>
<organism evidence="2 3">
    <name type="scientific">Algibacter agarivorans</name>
    <dbReference type="NCBI Taxonomy" id="1109741"/>
    <lineage>
        <taxon>Bacteria</taxon>
        <taxon>Pseudomonadati</taxon>
        <taxon>Bacteroidota</taxon>
        <taxon>Flavobacteriia</taxon>
        <taxon>Flavobacteriales</taxon>
        <taxon>Flavobacteriaceae</taxon>
        <taxon>Algibacter</taxon>
    </lineage>
</organism>
<name>A0ABP9GEU0_9FLAO</name>
<dbReference type="SMART" id="SM00635">
    <property type="entry name" value="BID_2"/>
    <property type="match status" value="2"/>
</dbReference>
<dbReference type="PROSITE" id="PS51549">
    <property type="entry name" value="DM13"/>
    <property type="match status" value="1"/>
</dbReference>
<dbReference type="EMBL" id="BAABJJ010000012">
    <property type="protein sequence ID" value="GAA4940249.1"/>
    <property type="molecule type" value="Genomic_DNA"/>
</dbReference>
<dbReference type="Proteomes" id="UP001501302">
    <property type="component" value="Unassembled WGS sequence"/>
</dbReference>
<feature type="domain" description="DM13" evidence="1">
    <location>
        <begin position="217"/>
        <end position="318"/>
    </location>
</feature>
<proteinExistence type="predicted"/>
<protein>
    <recommendedName>
        <fullName evidence="1">DM13 domain-containing protein</fullName>
    </recommendedName>
</protein>
<dbReference type="InterPro" id="IPR019545">
    <property type="entry name" value="DM13_domain"/>
</dbReference>
<dbReference type="Gene3D" id="2.60.40.1080">
    <property type="match status" value="2"/>
</dbReference>
<reference evidence="3" key="1">
    <citation type="journal article" date="2019" name="Int. J. Syst. Evol. Microbiol.">
        <title>The Global Catalogue of Microorganisms (GCM) 10K type strain sequencing project: providing services to taxonomists for standard genome sequencing and annotation.</title>
        <authorList>
            <consortium name="The Broad Institute Genomics Platform"/>
            <consortium name="The Broad Institute Genome Sequencing Center for Infectious Disease"/>
            <person name="Wu L."/>
            <person name="Ma J."/>
        </authorList>
    </citation>
    <scope>NUCLEOTIDE SEQUENCE [LARGE SCALE GENOMIC DNA]</scope>
    <source>
        <strain evidence="3">JCM 18285</strain>
    </source>
</reference>
<dbReference type="InterPro" id="IPR003343">
    <property type="entry name" value="Big_2"/>
</dbReference>
<evidence type="ECO:0000313" key="2">
    <source>
        <dbReference type="EMBL" id="GAA4940249.1"/>
    </source>
</evidence>
<accession>A0ABP9GEU0</accession>
<sequence length="319" mass="34309">MRKIHLAFILITTVLLYNCIGEDTIDDAIPEEIRFLNPIESISASESYQLNIRFFNNIGEEETVTITWSSEDPSIAAVDTNGLVTGISEGSTNIKAQVIVDSKTIENTIPIIITADTSGPKSEEIVFLNPTGSIAISKTYQYNVAYYNTLGEEEATTITWSSNNPSVATVNGNGLVTGISKGTATIKAQTVVNNKTIENTTAITITEVAQNPNSKSGTITTTSSYTLKGDFTLSEIDNSNSLELSIASNYEASTSLPGLYIYLSNNPNSIGSALEIGAVTVFSGAHSYTIENKGINDYSYVLYWCKPFGVKVGEGKIND</sequence>
<comment type="caution">
    <text evidence="2">The sequence shown here is derived from an EMBL/GenBank/DDBJ whole genome shotgun (WGS) entry which is preliminary data.</text>
</comment>
<dbReference type="Pfam" id="PF02368">
    <property type="entry name" value="Big_2"/>
    <property type="match status" value="2"/>
</dbReference>
<keyword evidence="3" id="KW-1185">Reference proteome</keyword>
<dbReference type="RefSeq" id="WP_345190716.1">
    <property type="nucleotide sequence ID" value="NZ_BAABJJ010000012.1"/>
</dbReference>